<evidence type="ECO:0000256" key="3">
    <source>
        <dbReference type="ARBA" id="ARBA00022598"/>
    </source>
</evidence>
<sequence length="530" mass="59911">MENSVCKGQIKHNLNNYKSLGELVWITIKSNGDKIACLDARTEETVTYAELQDKVVRCALWFQKQGIKSGDVISLCTGNHLNSIVPCLSAAYINAIFNPWNENMDLQTALNFLQLMTPKMIFCSEKSINVMLNAIKKQNCNPMIVIFGKHVDAVSFSDILKNCNNVEITNFHYIELDDIKKTACILHTSGTTGTLKGVELSNYAMLTLMQHQWIHITNVPSLWFSSLFWLSGIMMNFNGIMQSTKAIIYPEFDENMTCQLIEKYKIQVLFLSTNSLNRFLKSEYIQKYPLSSLKVIKCGGSLLKTKVQENLRNVLPRVQILQCYGMTETGGIVTIQQPHHKNGSCGVLRENAQMKIVDLESGKVLGLNQSGEVWMKIPSLMSGYYRNPEATKNIIDDEGWLHSGDIGYINGDGELFIIDRIKEIIKCRGYQIFPGEIENILLSHPAVLEAAIIGVPHTLDNEYPLAYIIKRPGVKVTEQELIDFVAKNMKDQYKLRGGVIFLDSLPYTDSGKISKKDLRAMTRKLIQRND</sequence>
<dbReference type="Pfam" id="PF13193">
    <property type="entry name" value="AMP-binding_C"/>
    <property type="match status" value="1"/>
</dbReference>
<keyword evidence="4" id="KW-0576">Peroxisome</keyword>
<dbReference type="GO" id="GO:0016405">
    <property type="term" value="F:CoA-ligase activity"/>
    <property type="evidence" value="ECO:0007669"/>
    <property type="project" value="TreeGrafter"/>
</dbReference>
<reference evidence="8" key="1">
    <citation type="journal article" date="2011" name="PLoS Genet.">
        <title>The genome sequence of the leaf-cutter ant Atta cephalotes reveals insights into its obligate symbiotic lifestyle.</title>
        <authorList>
            <person name="Suen G."/>
            <person name="Teiling C."/>
            <person name="Li L."/>
            <person name="Holt C."/>
            <person name="Abouheif E."/>
            <person name="Bornberg-Bauer E."/>
            <person name="Bouffard P."/>
            <person name="Caldera E.J."/>
            <person name="Cash E."/>
            <person name="Cavanaugh A."/>
            <person name="Denas O."/>
            <person name="Elhaik E."/>
            <person name="Fave M.J."/>
            <person name="Gadau J."/>
            <person name="Gibson J.D."/>
            <person name="Graur D."/>
            <person name="Grubbs K.J."/>
            <person name="Hagen D.E."/>
            <person name="Harkins T.T."/>
            <person name="Helmkampf M."/>
            <person name="Hu H."/>
            <person name="Johnson B.R."/>
            <person name="Kim J."/>
            <person name="Marsh S.E."/>
            <person name="Moeller J.A."/>
            <person name="Munoz-Torres M.C."/>
            <person name="Murphy M.C."/>
            <person name="Naughton M.C."/>
            <person name="Nigam S."/>
            <person name="Overson R."/>
            <person name="Rajakumar R."/>
            <person name="Reese J.T."/>
            <person name="Scott J.J."/>
            <person name="Smith C.R."/>
            <person name="Tao S."/>
            <person name="Tsutsui N.D."/>
            <person name="Viljakainen L."/>
            <person name="Wissler L."/>
            <person name="Yandell M.D."/>
            <person name="Zimmer F."/>
            <person name="Taylor J."/>
            <person name="Slater S.C."/>
            <person name="Clifton S.W."/>
            <person name="Warren W.C."/>
            <person name="Elsik C.G."/>
            <person name="Smith C.D."/>
            <person name="Weinstock G.M."/>
            <person name="Gerardo N.M."/>
            <person name="Currie C.R."/>
        </authorList>
    </citation>
    <scope>NUCLEOTIDE SEQUENCE [LARGE SCALE GENOMIC DNA]</scope>
</reference>
<dbReference type="InterPro" id="IPR020845">
    <property type="entry name" value="AMP-binding_CS"/>
</dbReference>
<dbReference type="PANTHER" id="PTHR24096">
    <property type="entry name" value="LONG-CHAIN-FATTY-ACID--COA LIGASE"/>
    <property type="match status" value="1"/>
</dbReference>
<dbReference type="eggNOG" id="KOG1176">
    <property type="taxonomic scope" value="Eukaryota"/>
</dbReference>
<dbReference type="Pfam" id="PF00501">
    <property type="entry name" value="AMP-binding"/>
    <property type="match status" value="1"/>
</dbReference>
<dbReference type="PROSITE" id="PS00455">
    <property type="entry name" value="AMP_BINDING"/>
    <property type="match status" value="1"/>
</dbReference>
<dbReference type="Gene3D" id="3.40.50.12780">
    <property type="entry name" value="N-terminal domain of ligase-like"/>
    <property type="match status" value="1"/>
</dbReference>
<dbReference type="Gene3D" id="3.30.300.30">
    <property type="match status" value="1"/>
</dbReference>
<evidence type="ECO:0000313" key="7">
    <source>
        <dbReference type="EnsemblMetazoa" id="XP_012059694.1"/>
    </source>
</evidence>
<organism evidence="7 8">
    <name type="scientific">Atta cephalotes</name>
    <name type="common">Leafcutter ant</name>
    <dbReference type="NCBI Taxonomy" id="12957"/>
    <lineage>
        <taxon>Eukaryota</taxon>
        <taxon>Metazoa</taxon>
        <taxon>Ecdysozoa</taxon>
        <taxon>Arthropoda</taxon>
        <taxon>Hexapoda</taxon>
        <taxon>Insecta</taxon>
        <taxon>Pterygota</taxon>
        <taxon>Neoptera</taxon>
        <taxon>Endopterygota</taxon>
        <taxon>Hymenoptera</taxon>
        <taxon>Apocrita</taxon>
        <taxon>Aculeata</taxon>
        <taxon>Formicoidea</taxon>
        <taxon>Formicidae</taxon>
        <taxon>Myrmicinae</taxon>
        <taxon>Atta</taxon>
    </lineage>
</organism>
<evidence type="ECO:0000259" key="5">
    <source>
        <dbReference type="Pfam" id="PF00501"/>
    </source>
</evidence>
<feature type="domain" description="AMP-binding enzyme C-terminal" evidence="6">
    <location>
        <begin position="436"/>
        <end position="512"/>
    </location>
</feature>
<dbReference type="SUPFAM" id="SSF56801">
    <property type="entry name" value="Acetyl-CoA synthetase-like"/>
    <property type="match status" value="1"/>
</dbReference>
<comment type="similarity">
    <text evidence="2">Belongs to the ATP-dependent AMP-binding enzyme family.</text>
</comment>
<name>A0A158NQ86_ATTCE</name>
<keyword evidence="3" id="KW-0436">Ligase</keyword>
<evidence type="ECO:0000256" key="2">
    <source>
        <dbReference type="ARBA" id="ARBA00006432"/>
    </source>
</evidence>
<dbReference type="Proteomes" id="UP000005205">
    <property type="component" value="Unassembled WGS sequence"/>
</dbReference>
<dbReference type="GO" id="GO:0005777">
    <property type="term" value="C:peroxisome"/>
    <property type="evidence" value="ECO:0007669"/>
    <property type="project" value="UniProtKB-SubCell"/>
</dbReference>
<reference evidence="7" key="2">
    <citation type="submission" date="2016-04" db="UniProtKB">
        <authorList>
            <consortium name="EnsemblMetazoa"/>
        </authorList>
    </citation>
    <scope>IDENTIFICATION</scope>
</reference>
<protein>
    <recommendedName>
        <fullName evidence="9">Luciferin 4-monooxygenase</fullName>
    </recommendedName>
</protein>
<dbReference type="OrthoDB" id="10253869at2759"/>
<evidence type="ECO:0000259" key="6">
    <source>
        <dbReference type="Pfam" id="PF13193"/>
    </source>
</evidence>
<comment type="subcellular location">
    <subcellularLocation>
        <location evidence="1">Peroxisome</location>
    </subcellularLocation>
</comment>
<dbReference type="EnsemblMetazoa" id="XM_012204304.1">
    <property type="protein sequence ID" value="XP_012059694.1"/>
    <property type="gene ID" value="LOC105622895"/>
</dbReference>
<keyword evidence="8" id="KW-1185">Reference proteome</keyword>
<dbReference type="EMBL" id="ADTU01022957">
    <property type="status" value="NOT_ANNOTATED_CDS"/>
    <property type="molecule type" value="Genomic_DNA"/>
</dbReference>
<dbReference type="InterPro" id="IPR025110">
    <property type="entry name" value="AMP-bd_C"/>
</dbReference>
<feature type="domain" description="AMP-dependent synthetase/ligase" evidence="5">
    <location>
        <begin position="29"/>
        <end position="385"/>
    </location>
</feature>
<evidence type="ECO:0000256" key="4">
    <source>
        <dbReference type="ARBA" id="ARBA00023140"/>
    </source>
</evidence>
<dbReference type="InterPro" id="IPR042099">
    <property type="entry name" value="ANL_N_sf"/>
</dbReference>
<dbReference type="InParanoid" id="A0A158NQ86"/>
<dbReference type="InterPro" id="IPR000873">
    <property type="entry name" value="AMP-dep_synth/lig_dom"/>
</dbReference>
<proteinExistence type="inferred from homology"/>
<gene>
    <name evidence="7" type="primary">105622895</name>
</gene>
<accession>A0A158NQ86</accession>
<dbReference type="AlphaFoldDB" id="A0A158NQ86"/>
<evidence type="ECO:0000256" key="1">
    <source>
        <dbReference type="ARBA" id="ARBA00004275"/>
    </source>
</evidence>
<evidence type="ECO:0000313" key="8">
    <source>
        <dbReference type="Proteomes" id="UP000005205"/>
    </source>
</evidence>
<dbReference type="STRING" id="12957.A0A158NQ86"/>
<evidence type="ECO:0008006" key="9">
    <source>
        <dbReference type="Google" id="ProtNLM"/>
    </source>
</evidence>
<dbReference type="OMA" id="PFHAVNM"/>
<dbReference type="KEGG" id="acep:105622895"/>
<dbReference type="PANTHER" id="PTHR24096:SF149">
    <property type="entry name" value="AMP-BINDING DOMAIN-CONTAINING PROTEIN-RELATED"/>
    <property type="match status" value="1"/>
</dbReference>
<dbReference type="InterPro" id="IPR045851">
    <property type="entry name" value="AMP-bd_C_sf"/>
</dbReference>